<evidence type="ECO:0000256" key="1">
    <source>
        <dbReference type="ARBA" id="ARBA00022490"/>
    </source>
</evidence>
<proteinExistence type="inferred from homology"/>
<accession>A0ABX8V5H3</accession>
<dbReference type="Pfam" id="PF00398">
    <property type="entry name" value="RrnaAD"/>
    <property type="match status" value="1"/>
</dbReference>
<evidence type="ECO:0000256" key="4">
    <source>
        <dbReference type="ARBA" id="ARBA00022679"/>
    </source>
</evidence>
<feature type="binding site" evidence="7 8">
    <location>
        <position position="27"/>
    </location>
    <ligand>
        <name>S-adenosyl-L-methionine</name>
        <dbReference type="ChEBI" id="CHEBI:59789"/>
    </ligand>
</feature>
<feature type="domain" description="Ribosomal RNA adenine methylase transferase N-terminal" evidence="9">
    <location>
        <begin position="34"/>
        <end position="206"/>
    </location>
</feature>
<dbReference type="InterPro" id="IPR011530">
    <property type="entry name" value="rRNA_adenine_dimethylase"/>
</dbReference>
<comment type="catalytic activity">
    <reaction evidence="7">
        <text>adenosine(1518)/adenosine(1519) in 16S rRNA + 4 S-adenosyl-L-methionine = N(6)-dimethyladenosine(1518)/N(6)-dimethyladenosine(1519) in 16S rRNA + 4 S-adenosyl-L-homocysteine + 4 H(+)</text>
        <dbReference type="Rhea" id="RHEA:19609"/>
        <dbReference type="Rhea" id="RHEA-COMP:10232"/>
        <dbReference type="Rhea" id="RHEA-COMP:10233"/>
        <dbReference type="ChEBI" id="CHEBI:15378"/>
        <dbReference type="ChEBI" id="CHEBI:57856"/>
        <dbReference type="ChEBI" id="CHEBI:59789"/>
        <dbReference type="ChEBI" id="CHEBI:74411"/>
        <dbReference type="ChEBI" id="CHEBI:74493"/>
        <dbReference type="EC" id="2.1.1.182"/>
    </reaction>
</comment>
<feature type="binding site" evidence="7 8">
    <location>
        <position position="29"/>
    </location>
    <ligand>
        <name>S-adenosyl-L-methionine</name>
        <dbReference type="ChEBI" id="CHEBI:59789"/>
    </ligand>
</feature>
<keyword evidence="11" id="KW-1185">Reference proteome</keyword>
<dbReference type="InterPro" id="IPR001737">
    <property type="entry name" value="KsgA/Erm"/>
</dbReference>
<dbReference type="HAMAP" id="MF_00607">
    <property type="entry name" value="16SrRNA_methyltr_A"/>
    <property type="match status" value="1"/>
</dbReference>
<feature type="binding site" evidence="7 8">
    <location>
        <position position="75"/>
    </location>
    <ligand>
        <name>S-adenosyl-L-methionine</name>
        <dbReference type="ChEBI" id="CHEBI:59789"/>
    </ligand>
</feature>
<sequence length="283" mass="32193">MSIYKPSVLKEFLRFFHIHAKKALSQNFLIDGNIVRKIIDAAQIQAGDVVLEIGPGPGALTEALLTKGAIVTAIEKDSVFAEQLHRLQDLGNLTIEKEDFLLFDLEKFLDSKKNKIKVVANLPYHITTPILLTLLPHYDKIDALTFMVQKEYADRMIASSKTPHYSHLSLLVSFFCQAKLLFTINPSCFFPKPKVRSAVVHCRLNPPALKDDIDAFFFLTRSAFQQKRKMLRSSLKPLASSKFVEQVLQTMHLPITARPEELNLQEFISLFTQLKRVCLPKQN</sequence>
<keyword evidence="2 7" id="KW-0698">rRNA processing</keyword>
<dbReference type="PROSITE" id="PS51689">
    <property type="entry name" value="SAM_RNA_A_N6_MT"/>
    <property type="match status" value="1"/>
</dbReference>
<evidence type="ECO:0000256" key="8">
    <source>
        <dbReference type="PROSITE-ProRule" id="PRU01026"/>
    </source>
</evidence>
<dbReference type="PANTHER" id="PTHR11727">
    <property type="entry name" value="DIMETHYLADENOSINE TRANSFERASE"/>
    <property type="match status" value="1"/>
</dbReference>
<organism evidence="10 11">
    <name type="scientific">Candidatus Rhabdochlamydia oedothoracis</name>
    <dbReference type="NCBI Taxonomy" id="2720720"/>
    <lineage>
        <taxon>Bacteria</taxon>
        <taxon>Pseudomonadati</taxon>
        <taxon>Chlamydiota</taxon>
        <taxon>Chlamydiia</taxon>
        <taxon>Parachlamydiales</taxon>
        <taxon>Candidatus Rhabdochlamydiaceae</taxon>
        <taxon>Candidatus Rhabdochlamydia</taxon>
    </lineage>
</organism>
<dbReference type="EC" id="2.1.1.182" evidence="7"/>
<evidence type="ECO:0000256" key="5">
    <source>
        <dbReference type="ARBA" id="ARBA00022691"/>
    </source>
</evidence>
<keyword evidence="6 7" id="KW-0694">RNA-binding</keyword>
<name>A0ABX8V5H3_9BACT</name>
<dbReference type="InterPro" id="IPR023165">
    <property type="entry name" value="rRNA_Ade_diMease-like_C"/>
</dbReference>
<feature type="binding site" evidence="7 8">
    <location>
        <position position="54"/>
    </location>
    <ligand>
        <name>S-adenosyl-L-methionine</name>
        <dbReference type="ChEBI" id="CHEBI:59789"/>
    </ligand>
</feature>
<dbReference type="InterPro" id="IPR020596">
    <property type="entry name" value="rRNA_Ade_Mease_Trfase_CS"/>
</dbReference>
<dbReference type="PANTHER" id="PTHR11727:SF7">
    <property type="entry name" value="DIMETHYLADENOSINE TRANSFERASE-RELATED"/>
    <property type="match status" value="1"/>
</dbReference>
<keyword evidence="3 7" id="KW-0489">Methyltransferase</keyword>
<dbReference type="SUPFAM" id="SSF53335">
    <property type="entry name" value="S-adenosyl-L-methionine-dependent methyltransferases"/>
    <property type="match status" value="1"/>
</dbReference>
<keyword evidence="1 7" id="KW-0963">Cytoplasm</keyword>
<feature type="binding site" evidence="7 8">
    <location>
        <position position="99"/>
    </location>
    <ligand>
        <name>S-adenosyl-L-methionine</name>
        <dbReference type="ChEBI" id="CHEBI:59789"/>
    </ligand>
</feature>
<comment type="subcellular location">
    <subcellularLocation>
        <location evidence="7">Cytoplasm</location>
    </subcellularLocation>
</comment>
<evidence type="ECO:0000256" key="2">
    <source>
        <dbReference type="ARBA" id="ARBA00022552"/>
    </source>
</evidence>
<evidence type="ECO:0000313" key="11">
    <source>
        <dbReference type="Proteomes" id="UP000826014"/>
    </source>
</evidence>
<dbReference type="EMBL" id="CP075587">
    <property type="protein sequence ID" value="QYF48278.1"/>
    <property type="molecule type" value="Genomic_DNA"/>
</dbReference>
<protein>
    <recommendedName>
        <fullName evidence="7">Ribosomal RNA small subunit methyltransferase A</fullName>
        <ecNumber evidence="7">2.1.1.182</ecNumber>
    </recommendedName>
    <alternativeName>
        <fullName evidence="7">16S rRNA (adenine(1518)-N(6)/adenine(1519)-N(6))-dimethyltransferase</fullName>
    </alternativeName>
    <alternativeName>
        <fullName evidence="7">16S rRNA dimethyladenosine transferase</fullName>
    </alternativeName>
    <alternativeName>
        <fullName evidence="7">16S rRNA dimethylase</fullName>
    </alternativeName>
    <alternativeName>
        <fullName evidence="7">S-adenosylmethionine-6-N', N'-adenosyl(rRNA) dimethyltransferase</fullName>
    </alternativeName>
</protein>
<evidence type="ECO:0000259" key="9">
    <source>
        <dbReference type="SMART" id="SM00650"/>
    </source>
</evidence>
<dbReference type="Gene3D" id="3.40.50.150">
    <property type="entry name" value="Vaccinia Virus protein VP39"/>
    <property type="match status" value="1"/>
</dbReference>
<feature type="binding site" evidence="7 8">
    <location>
        <position position="121"/>
    </location>
    <ligand>
        <name>S-adenosyl-L-methionine</name>
        <dbReference type="ChEBI" id="CHEBI:59789"/>
    </ligand>
</feature>
<dbReference type="Gene3D" id="1.10.8.100">
    <property type="entry name" value="Ribosomal RNA adenine dimethylase-like, domain 2"/>
    <property type="match status" value="1"/>
</dbReference>
<comment type="function">
    <text evidence="7">Specifically dimethylates two adjacent adenosines (A1518 and A1519) in the loop of a conserved hairpin near the 3'-end of 16S rRNA in the 30S particle. May play a critical role in biogenesis of 30S subunits.</text>
</comment>
<evidence type="ECO:0000256" key="6">
    <source>
        <dbReference type="ARBA" id="ARBA00022884"/>
    </source>
</evidence>
<dbReference type="GO" id="GO:0052908">
    <property type="term" value="F:16S rRNA (adenine(1518)-N(6)/adenine(1519)-N(6))-dimethyltransferase activity"/>
    <property type="evidence" value="ECO:0007669"/>
    <property type="project" value="UniProtKB-EC"/>
</dbReference>
<keyword evidence="5 7" id="KW-0949">S-adenosyl-L-methionine</keyword>
<evidence type="ECO:0000313" key="10">
    <source>
        <dbReference type="EMBL" id="QYF48278.1"/>
    </source>
</evidence>
<dbReference type="PROSITE" id="PS01131">
    <property type="entry name" value="RRNA_A_DIMETH"/>
    <property type="match status" value="1"/>
</dbReference>
<dbReference type="RefSeq" id="WP_215217470.1">
    <property type="nucleotide sequence ID" value="NZ_CP075587.1"/>
</dbReference>
<evidence type="ECO:0000256" key="7">
    <source>
        <dbReference type="HAMAP-Rule" id="MF_00607"/>
    </source>
</evidence>
<dbReference type="InterPro" id="IPR029063">
    <property type="entry name" value="SAM-dependent_MTases_sf"/>
</dbReference>
<reference evidence="10 11" key="1">
    <citation type="journal article" date="2022" name="bioRxiv">
        <title>Ecology and evolution of chlamydial symbionts of arthropods.</title>
        <authorList>
            <person name="Halter T."/>
            <person name="Koestlbacher S."/>
            <person name="Collingro A."/>
            <person name="Sixt B.S."/>
            <person name="Toenshoff E.R."/>
            <person name="Hendrickx F."/>
            <person name="Kostanjsek R."/>
            <person name="Horn M."/>
        </authorList>
    </citation>
    <scope>NUCLEOTIDE SEQUENCE [LARGE SCALE GENOMIC DNA]</scope>
    <source>
        <strain evidence="10">W744xW776</strain>
    </source>
</reference>
<comment type="similarity">
    <text evidence="7">Belongs to the class I-like SAM-binding methyltransferase superfamily. rRNA adenine N(6)-methyltransferase family. RsmA subfamily.</text>
</comment>
<dbReference type="NCBIfam" id="TIGR00755">
    <property type="entry name" value="ksgA"/>
    <property type="match status" value="1"/>
</dbReference>
<dbReference type="CDD" id="cd02440">
    <property type="entry name" value="AdoMet_MTases"/>
    <property type="match status" value="1"/>
</dbReference>
<gene>
    <name evidence="7" type="primary">rsmA</name>
    <name evidence="7" type="synonym">ksgA</name>
    <name evidence="10" type="ORF">RHABOEDO_000405</name>
</gene>
<dbReference type="SMART" id="SM00650">
    <property type="entry name" value="rADc"/>
    <property type="match status" value="1"/>
</dbReference>
<dbReference type="InterPro" id="IPR020598">
    <property type="entry name" value="rRNA_Ade_methylase_Trfase_N"/>
</dbReference>
<evidence type="ECO:0000256" key="3">
    <source>
        <dbReference type="ARBA" id="ARBA00022603"/>
    </source>
</evidence>
<keyword evidence="4 7" id="KW-0808">Transferase</keyword>
<dbReference type="Proteomes" id="UP000826014">
    <property type="component" value="Chromosome"/>
</dbReference>